<accession>A0A9D3S1F6</accession>
<feature type="compositionally biased region" description="Basic and acidic residues" evidence="1">
    <location>
        <begin position="64"/>
        <end position="90"/>
    </location>
</feature>
<dbReference type="InterPro" id="IPR027417">
    <property type="entry name" value="P-loop_NTPase"/>
</dbReference>
<dbReference type="Gene3D" id="3.40.50.300">
    <property type="entry name" value="P-loop containing nucleotide triphosphate hydrolases"/>
    <property type="match status" value="1"/>
</dbReference>
<feature type="compositionally biased region" description="Basic and acidic residues" evidence="1">
    <location>
        <begin position="46"/>
        <end position="55"/>
    </location>
</feature>
<feature type="transmembrane region" description="Helical" evidence="2">
    <location>
        <begin position="189"/>
        <end position="210"/>
    </location>
</feature>
<dbReference type="AlphaFoldDB" id="A0A9D3S1F6"/>
<feature type="compositionally biased region" description="Basic and acidic residues" evidence="1">
    <location>
        <begin position="270"/>
        <end position="285"/>
    </location>
</feature>
<feature type="compositionally biased region" description="Basic and acidic residues" evidence="1">
    <location>
        <begin position="119"/>
        <end position="164"/>
    </location>
</feature>
<name>A0A9D3S1F6_ANGAN</name>
<sequence>DIETHIERWNELRGLVDECGNRYHVLDNNSTDRSQVEELLEKVDEMEAEMKEETCQGHLGQPLRVEEEKPGDREQELQREEEKLRERQQAESEELEREFGQESAVAILYAAIQKPQNRLKGERVEHVSELEGELKRKQEQRARLEKEERKRREEKETELRQRHKEEMEALRQRYREEARQGAKGYLKPILLVSGAIIGGVAGALIGPAGVAGGSVVKAAGESAVWAAGESVVVAAQIGSITGTMFNPIWVAGGSVLGAAVGVLGGMFGRRERSEEKGRSERRHSMEVSLSL</sequence>
<keyword evidence="2" id="KW-0472">Membrane</keyword>
<comment type="caution">
    <text evidence="3">The sequence shown here is derived from an EMBL/GenBank/DDBJ whole genome shotgun (WGS) entry which is preliminary data.</text>
</comment>
<dbReference type="Proteomes" id="UP001044222">
    <property type="component" value="Unassembled WGS sequence"/>
</dbReference>
<evidence type="ECO:0000256" key="2">
    <source>
        <dbReference type="SAM" id="Phobius"/>
    </source>
</evidence>
<evidence type="ECO:0000313" key="4">
    <source>
        <dbReference type="Proteomes" id="UP001044222"/>
    </source>
</evidence>
<feature type="transmembrane region" description="Helical" evidence="2">
    <location>
        <begin position="248"/>
        <end position="268"/>
    </location>
</feature>
<evidence type="ECO:0000313" key="3">
    <source>
        <dbReference type="EMBL" id="KAG5851744.1"/>
    </source>
</evidence>
<feature type="non-terminal residue" evidence="3">
    <location>
        <position position="291"/>
    </location>
</feature>
<gene>
    <name evidence="3" type="ORF">ANANG_G00055010</name>
</gene>
<feature type="region of interest" description="Disordered" evidence="1">
    <location>
        <begin position="118"/>
        <end position="164"/>
    </location>
</feature>
<reference evidence="3" key="1">
    <citation type="submission" date="2021-01" db="EMBL/GenBank/DDBJ databases">
        <title>A chromosome-scale assembly of European eel, Anguilla anguilla.</title>
        <authorList>
            <person name="Henkel C."/>
            <person name="Jong-Raadsen S.A."/>
            <person name="Dufour S."/>
            <person name="Weltzien F.-A."/>
            <person name="Palstra A.P."/>
            <person name="Pelster B."/>
            <person name="Spaink H.P."/>
            <person name="Van Den Thillart G.E."/>
            <person name="Jansen H."/>
            <person name="Zahm M."/>
            <person name="Klopp C."/>
            <person name="Cedric C."/>
            <person name="Louis A."/>
            <person name="Berthelot C."/>
            <person name="Parey E."/>
            <person name="Roest Crollius H."/>
            <person name="Montfort J."/>
            <person name="Robinson-Rechavi M."/>
            <person name="Bucao C."/>
            <person name="Bouchez O."/>
            <person name="Gislard M."/>
            <person name="Lluch J."/>
            <person name="Milhes M."/>
            <person name="Lampietro C."/>
            <person name="Lopez Roques C."/>
            <person name="Donnadieu C."/>
            <person name="Braasch I."/>
            <person name="Desvignes T."/>
            <person name="Postlethwait J."/>
            <person name="Bobe J."/>
            <person name="Guiguen Y."/>
            <person name="Dirks R."/>
        </authorList>
    </citation>
    <scope>NUCLEOTIDE SEQUENCE</scope>
    <source>
        <strain evidence="3">Tag_6206</strain>
        <tissue evidence="3">Liver</tissue>
    </source>
</reference>
<organism evidence="3 4">
    <name type="scientific">Anguilla anguilla</name>
    <name type="common">European freshwater eel</name>
    <name type="synonym">Muraena anguilla</name>
    <dbReference type="NCBI Taxonomy" id="7936"/>
    <lineage>
        <taxon>Eukaryota</taxon>
        <taxon>Metazoa</taxon>
        <taxon>Chordata</taxon>
        <taxon>Craniata</taxon>
        <taxon>Vertebrata</taxon>
        <taxon>Euteleostomi</taxon>
        <taxon>Actinopterygii</taxon>
        <taxon>Neopterygii</taxon>
        <taxon>Teleostei</taxon>
        <taxon>Anguilliformes</taxon>
        <taxon>Anguillidae</taxon>
        <taxon>Anguilla</taxon>
    </lineage>
</organism>
<proteinExistence type="predicted"/>
<dbReference type="InterPro" id="IPR045058">
    <property type="entry name" value="GIMA/IAN/Toc"/>
</dbReference>
<feature type="region of interest" description="Disordered" evidence="1">
    <location>
        <begin position="270"/>
        <end position="291"/>
    </location>
</feature>
<protein>
    <recommendedName>
        <fullName evidence="5">AIG1-type G domain-containing protein</fullName>
    </recommendedName>
</protein>
<feature type="region of interest" description="Disordered" evidence="1">
    <location>
        <begin position="46"/>
        <end position="97"/>
    </location>
</feature>
<dbReference type="EMBL" id="JAFIRN010000003">
    <property type="protein sequence ID" value="KAG5851744.1"/>
    <property type="molecule type" value="Genomic_DNA"/>
</dbReference>
<dbReference type="PANTHER" id="PTHR10903">
    <property type="entry name" value="GTPASE, IMAP FAMILY MEMBER-RELATED"/>
    <property type="match status" value="1"/>
</dbReference>
<keyword evidence="2" id="KW-0812">Transmembrane</keyword>
<keyword evidence="4" id="KW-1185">Reference proteome</keyword>
<dbReference type="PANTHER" id="PTHR10903:SF107">
    <property type="entry name" value="GTPASE IMAP FAMILY MEMBER 4-LIKE-RELATED"/>
    <property type="match status" value="1"/>
</dbReference>
<keyword evidence="2" id="KW-1133">Transmembrane helix</keyword>
<evidence type="ECO:0000256" key="1">
    <source>
        <dbReference type="SAM" id="MobiDB-lite"/>
    </source>
</evidence>
<evidence type="ECO:0008006" key="5">
    <source>
        <dbReference type="Google" id="ProtNLM"/>
    </source>
</evidence>